<name>A0A2P8CVJ6_9ACTN</name>
<evidence type="ECO:0000313" key="1">
    <source>
        <dbReference type="EMBL" id="PSK88982.1"/>
    </source>
</evidence>
<reference evidence="1 2" key="1">
    <citation type="submission" date="2018-03" db="EMBL/GenBank/DDBJ databases">
        <title>Genomic Encyclopedia of Archaeal and Bacterial Type Strains, Phase II (KMG-II): from individual species to whole genera.</title>
        <authorList>
            <person name="Goeker M."/>
        </authorList>
    </citation>
    <scope>NUCLEOTIDE SEQUENCE [LARGE SCALE GENOMIC DNA]</scope>
    <source>
        <strain evidence="1 2">DSM 45312</strain>
    </source>
</reference>
<evidence type="ECO:0000313" key="2">
    <source>
        <dbReference type="Proteomes" id="UP000240542"/>
    </source>
</evidence>
<dbReference type="OrthoDB" id="5328543at2"/>
<gene>
    <name evidence="1" type="ORF">CLV63_12870</name>
</gene>
<dbReference type="Proteomes" id="UP000240542">
    <property type="component" value="Unassembled WGS sequence"/>
</dbReference>
<protein>
    <submittedName>
        <fullName evidence="1">Uncharacterized protein</fullName>
    </submittedName>
</protein>
<dbReference type="RefSeq" id="WP_146165687.1">
    <property type="nucleotide sequence ID" value="NZ_PYGA01000028.1"/>
</dbReference>
<dbReference type="AlphaFoldDB" id="A0A2P8CVJ6"/>
<keyword evidence="2" id="KW-1185">Reference proteome</keyword>
<proteinExistence type="predicted"/>
<comment type="caution">
    <text evidence="1">The sequence shown here is derived from an EMBL/GenBank/DDBJ whole genome shotgun (WGS) entry which is preliminary data.</text>
</comment>
<accession>A0A2P8CVJ6</accession>
<organism evidence="1 2">
    <name type="scientific">Murinocardiopsis flavida</name>
    <dbReference type="NCBI Taxonomy" id="645275"/>
    <lineage>
        <taxon>Bacteria</taxon>
        <taxon>Bacillati</taxon>
        <taxon>Actinomycetota</taxon>
        <taxon>Actinomycetes</taxon>
        <taxon>Streptosporangiales</taxon>
        <taxon>Nocardiopsidaceae</taxon>
        <taxon>Murinocardiopsis</taxon>
    </lineage>
</organism>
<sequence>MTTVTGPPTCRNLIDPLDFDYLVKCLMEEHGHDHAMATRIADQTLIFLKVVGPRPEKLSPSSLVDQGWHLFIVNTVAYTRFCELVAGRYIHHVPMKTSGPLAEREDRVLKTVRVLEKEGYQPDHVLWARSAGADCKNCCKGDHDDHPR</sequence>
<dbReference type="EMBL" id="PYGA01000028">
    <property type="protein sequence ID" value="PSK88982.1"/>
    <property type="molecule type" value="Genomic_DNA"/>
</dbReference>